<sequence>MPLDEAWDYEYESLFFEGIGERQKWRFPFLPKAQKVQFLKDRTYWYNRLKPNCKIMVKNLLDEKVLHLKEILHVVDGVMVTAITSFPEIFMVRDGQDPYFHTDRLINNIITNCLFNYSKVVKEIKSFRKTLKKAAFERRRLEVSDKYRSISWANSIIRVYSRFASTNSKAKMFRIGTFCQTRATGLGDSKMVQETIDQFIETVTKVTPFEPDSLLVKARDQVIERIVLNTQGTNAHFRMSMSTSGCTEMGRSKGGKFDYLRQLIKESVVEPPLEFSVNNQGGELGTPLWKMAFEKGDAGSADIYKVNVAGVRENGKVRVVTSGSFWKETLLQPFSHMTIEMVKSEPSLRDSLRAGRLGYTFIQGVDINDPVRGDVIFEKDPVAVSCDWEKATDYPSHASGRFTLGPLLAKTGLSDSQVNTILDTWVGDYDLFVSGKPVGKMVNGIPMGNPLTKTNISIAHPICELYAHLRIQDETSSGSLIRDFSKGRTQSLIVGNGDDSFILVWGQFKMQFIEYFGIAAAMLGYKISKDDFFTTRDWGTYCEEIFRIPTSRFDTVWLANRIKDARYSPYLDFPKGRLLIDTQKDRSDFSSEPEGKFTLLGKDMEYVRRDGEQGTNFLFAVSSALQDIGLGLRYRNIPVYLPRQIFSIGKMPPNWSIDSWVNCMNTTKRAWIKNVTQTLLEEFNGKREPCLSLFKGAMNKSQKHFNKEAYLEIREIPDTDPIKQHVIIKADDWEKFPVNTLMKLTNAGYLVRESQITKHYLFFDRLKSLTDDSDRDLFKVIKGIGLELSTYEDRKFREEATEFSRMYKKKPHLLLNAHPEDLYPESIGKALAQADPLRVDLDYGFLKNFHSRIRPDSPYTRGVERLYEWFTDNYINILRGLPFEQPPQDVIEDDPIIIQTAANLVATGCDVIVYVTDDVKLVRASYNKGLSATHLRISCRDWVSIAGDETSVLRAVSKWFAGSHPQVIIDQGSLETFIDKTGSSYSLGVPIKESQPLGWNDEIVKPEQPTTMELLSRYHVHRKVTDDLVIGLLRYRDRKDEISIAQFTRSQRKLR</sequence>
<accession>A0A6G9RVH6</accession>
<evidence type="ECO:0000313" key="1">
    <source>
        <dbReference type="EMBL" id="QIR30316.1"/>
    </source>
</evidence>
<organism evidence="1">
    <name type="scientific">Plasmopara viticola lesion associated narnavirus 37</name>
    <dbReference type="NCBI Taxonomy" id="2719522"/>
    <lineage>
        <taxon>Viruses</taxon>
        <taxon>Riboviria</taxon>
        <taxon>Orthornavirae</taxon>
        <taxon>Lenarviricota</taxon>
        <taxon>Amabiliviricetes</taxon>
        <taxon>Wolframvirales</taxon>
        <taxon>Narnaviridae</taxon>
        <taxon>Narnavirus</taxon>
    </lineage>
</organism>
<proteinExistence type="predicted"/>
<keyword evidence="1" id="KW-0696">RNA-directed RNA polymerase</keyword>
<name>A0A6G9RVH6_9VIRU</name>
<keyword evidence="1" id="KW-0808">Transferase</keyword>
<dbReference type="GO" id="GO:0003968">
    <property type="term" value="F:RNA-directed RNA polymerase activity"/>
    <property type="evidence" value="ECO:0007669"/>
    <property type="project" value="UniProtKB-KW"/>
</dbReference>
<reference evidence="1" key="1">
    <citation type="journal article" date="2020" name="Virus Evol.">
        <title>Analysis of the virome associated to grapevine downy mildew lesions reveals new mycovirus lineages.</title>
        <authorList>
            <person name="Chiapello M."/>
            <person name="Rodriguez-Romero J."/>
            <person name="Ayllon M.A."/>
            <person name="Turina M."/>
        </authorList>
    </citation>
    <scope>NUCLEOTIDE SEQUENCE</scope>
    <source>
        <strain evidence="1">DMG-B_DN47504</strain>
    </source>
</reference>
<protein>
    <submittedName>
        <fullName evidence="1">RNA-dependent RNA polymerase</fullName>
    </submittedName>
</protein>
<keyword evidence="1" id="KW-0548">Nucleotidyltransferase</keyword>
<dbReference type="EMBL" id="MN539854">
    <property type="protein sequence ID" value="QIR30316.1"/>
    <property type="molecule type" value="Genomic_RNA"/>
</dbReference>